<comment type="caution">
    <text evidence="8">The sequence shown here is derived from an EMBL/GenBank/DDBJ whole genome shotgun (WGS) entry which is preliminary data.</text>
</comment>
<dbReference type="GO" id="GO:0003844">
    <property type="term" value="F:1,4-alpha-glucan branching enzyme activity"/>
    <property type="evidence" value="ECO:0007669"/>
    <property type="project" value="InterPro"/>
</dbReference>
<dbReference type="AlphaFoldDB" id="A0A9D8KGE1"/>
<evidence type="ECO:0000259" key="6">
    <source>
        <dbReference type="Pfam" id="PF03065"/>
    </source>
</evidence>
<dbReference type="Pfam" id="PF09210">
    <property type="entry name" value="BE_C"/>
    <property type="match status" value="1"/>
</dbReference>
<dbReference type="EMBL" id="JAFGIX010000046">
    <property type="protein sequence ID" value="MBN1573311.1"/>
    <property type="molecule type" value="Genomic_DNA"/>
</dbReference>
<dbReference type="Gene3D" id="3.20.110.10">
    <property type="entry name" value="Glycoside hydrolase 38, N terminal domain"/>
    <property type="match status" value="1"/>
</dbReference>
<dbReference type="SUPFAM" id="SSF88688">
    <property type="entry name" value="Families 57/38 glycoside transferase middle domain"/>
    <property type="match status" value="1"/>
</dbReference>
<feature type="binding site" evidence="4">
    <location>
        <position position="509"/>
    </location>
    <ligand>
        <name>substrate</name>
    </ligand>
</feature>
<comment type="similarity">
    <text evidence="1 5">Belongs to the glycosyl hydrolase 57 family.</text>
</comment>
<dbReference type="InterPro" id="IPR011330">
    <property type="entry name" value="Glyco_hydro/deAcase_b/a-brl"/>
</dbReference>
<evidence type="ECO:0000256" key="5">
    <source>
        <dbReference type="RuleBase" id="RU361196"/>
    </source>
</evidence>
<evidence type="ECO:0000313" key="9">
    <source>
        <dbReference type="Proteomes" id="UP000809273"/>
    </source>
</evidence>
<gene>
    <name evidence="8" type="ORF">JW984_08970</name>
</gene>
<dbReference type="InterPro" id="IPR027291">
    <property type="entry name" value="Glyco_hydro_38_N_sf"/>
</dbReference>
<reference evidence="8" key="1">
    <citation type="journal article" date="2021" name="Environ. Microbiol.">
        <title>Genomic characterization of three novel Desulfobacterota classes expand the metabolic and phylogenetic diversity of the phylum.</title>
        <authorList>
            <person name="Murphy C.L."/>
            <person name="Biggerstaff J."/>
            <person name="Eichhorn A."/>
            <person name="Ewing E."/>
            <person name="Shahan R."/>
            <person name="Soriano D."/>
            <person name="Stewart S."/>
            <person name="VanMol K."/>
            <person name="Walker R."/>
            <person name="Walters P."/>
            <person name="Elshahed M.S."/>
            <person name="Youssef N.H."/>
        </authorList>
    </citation>
    <scope>NUCLEOTIDE SEQUENCE</scope>
    <source>
        <strain evidence="8">Zod_Metabat.24</strain>
    </source>
</reference>
<feature type="domain" description="Glycoside hydrolase family 57 N-terminal" evidence="6">
    <location>
        <begin position="14"/>
        <end position="444"/>
    </location>
</feature>
<dbReference type="InterPro" id="IPR040042">
    <property type="entry name" value="Branching_enz_MT3115-like"/>
</dbReference>
<evidence type="ECO:0000256" key="3">
    <source>
        <dbReference type="PIRSR" id="PIRSR640042-1"/>
    </source>
</evidence>
<dbReference type="SUPFAM" id="SSF88713">
    <property type="entry name" value="Glycoside hydrolase/deacetylase"/>
    <property type="match status" value="1"/>
</dbReference>
<name>A0A9D8KGE1_9DELT</name>
<evidence type="ECO:0000259" key="7">
    <source>
        <dbReference type="Pfam" id="PF09210"/>
    </source>
</evidence>
<feature type="binding site" evidence="4">
    <location>
        <position position="448"/>
    </location>
    <ligand>
        <name>substrate</name>
    </ligand>
</feature>
<dbReference type="PANTHER" id="PTHR41695">
    <property type="entry name" value="1,4-ALPHA-GLUCAN BRANCHING ENZYME RV3031-RELATED"/>
    <property type="match status" value="1"/>
</dbReference>
<evidence type="ECO:0000256" key="2">
    <source>
        <dbReference type="ARBA" id="ARBA00023277"/>
    </source>
</evidence>
<feature type="binding site" evidence="4">
    <location>
        <position position="302"/>
    </location>
    <ligand>
        <name>substrate</name>
    </ligand>
</feature>
<dbReference type="GO" id="GO:0030979">
    <property type="term" value="P:alpha-glucan biosynthetic process"/>
    <property type="evidence" value="ECO:0007669"/>
    <property type="project" value="InterPro"/>
</dbReference>
<keyword evidence="2 5" id="KW-0119">Carbohydrate metabolism</keyword>
<dbReference type="InterPro" id="IPR028995">
    <property type="entry name" value="Glyco_hydro_57/38_cen_sf"/>
</dbReference>
<dbReference type="InterPro" id="IPR004300">
    <property type="entry name" value="Glyco_hydro_57_N"/>
</dbReference>
<dbReference type="InterPro" id="IPR015293">
    <property type="entry name" value="BE_C"/>
</dbReference>
<feature type="active site" description="Proton donor" evidence="3">
    <location>
        <position position="395"/>
    </location>
</feature>
<dbReference type="Pfam" id="PF03065">
    <property type="entry name" value="Glyco_hydro_57"/>
    <property type="match status" value="1"/>
</dbReference>
<feature type="binding site" evidence="4">
    <location>
        <position position="319"/>
    </location>
    <ligand>
        <name>substrate</name>
    </ligand>
</feature>
<evidence type="ECO:0000256" key="1">
    <source>
        <dbReference type="ARBA" id="ARBA00006821"/>
    </source>
</evidence>
<reference evidence="8" key="2">
    <citation type="submission" date="2021-01" db="EMBL/GenBank/DDBJ databases">
        <authorList>
            <person name="Hahn C.R."/>
            <person name="Youssef N.H."/>
            <person name="Elshahed M."/>
        </authorList>
    </citation>
    <scope>NUCLEOTIDE SEQUENCE</scope>
    <source>
        <strain evidence="8">Zod_Metabat.24</strain>
    </source>
</reference>
<sequence length="583" mass="66858">MKESKKTKAGGAFTFVLHSHLPYVLFHGQWPHGTDWLFEAAAETYVPLLNVFNRLVSEGIMPKVTIGITPILAEQLASQIFRDSFTSYLEDKIETSKNDVEDFGRRGELGLKHIAEGWRVFYTEILTSFRDRYKSNIVGEFARLQDEGAIEIITCAATHGYLPLLGYDRAVRAQIRLGVESYKKHFGRPPSGIWLPECAYRPSYFWEFPVEGMGQGYKRAGVEEVLSEEGIDYFIIDSHLLEGGKAIGAYLDRFGGLREIWERFASEYKETKVDEPRTPYEPYMVVSPGGDTTDKGAAVFTRDPKTAIVVWSGEHGYPGDGNYLDFHKKHFPGGNRYWKVTGPKVDLGDKEVYNPDIIPERVKENASHFVSLVKGTLKNFRDNFGRPGIITAPYDTELFGHWWFEGPNFIYHVLREISEDPDVGLTTLSEYCSDHPPEKAISLPEGSWGEGGFHWIWFNDWTRWTWKHIYEAEWKMIELVDTCVDTKDPGLKRVLNQMGRELLLMESSDWQFLISTWAARDYAEMRFSEHFNDFKKLLRIAELIVGGNEPTTGDWELLGDLEKKDTPFPDLDFSLWEEKKGGD</sequence>
<organism evidence="8 9">
    <name type="scientific">Candidatus Zymogenus saltonus</name>
    <dbReference type="NCBI Taxonomy" id="2844893"/>
    <lineage>
        <taxon>Bacteria</taxon>
        <taxon>Deltaproteobacteria</taxon>
        <taxon>Candidatus Zymogenia</taxon>
        <taxon>Candidatus Zymogeniales</taxon>
        <taxon>Candidatus Zymogenaceae</taxon>
        <taxon>Candidatus Zymogenus</taxon>
    </lineage>
</organism>
<dbReference type="GO" id="GO:0005576">
    <property type="term" value="C:extracellular region"/>
    <property type="evidence" value="ECO:0007669"/>
    <property type="project" value="TreeGrafter"/>
</dbReference>
<evidence type="ECO:0000256" key="4">
    <source>
        <dbReference type="PIRSR" id="PIRSR640042-2"/>
    </source>
</evidence>
<feature type="active site" description="Nucleophile" evidence="3">
    <location>
        <position position="197"/>
    </location>
</feature>
<dbReference type="InterPro" id="IPR037090">
    <property type="entry name" value="57_glycoside_trans_central"/>
</dbReference>
<dbReference type="Gene3D" id="1.20.1430.10">
    <property type="entry name" value="Families 57/38 glycoside transferase, middle domain"/>
    <property type="match status" value="1"/>
</dbReference>
<proteinExistence type="inferred from homology"/>
<dbReference type="Proteomes" id="UP000809273">
    <property type="component" value="Unassembled WGS sequence"/>
</dbReference>
<feature type="domain" description="1,4-alpha-glucan branching enzyme C-terminal" evidence="7">
    <location>
        <begin position="468"/>
        <end position="576"/>
    </location>
</feature>
<evidence type="ECO:0000313" key="8">
    <source>
        <dbReference type="EMBL" id="MBN1573311.1"/>
    </source>
</evidence>
<protein>
    <submittedName>
        <fullName evidence="8">DUF1957 domain-containing protein</fullName>
    </submittedName>
</protein>
<accession>A0A9D8KGE1</accession>
<dbReference type="PANTHER" id="PTHR41695:SF1">
    <property type="entry name" value="1,4-ALPHA-GLUCAN BRANCHING ENZYME TK1436"/>
    <property type="match status" value="1"/>
</dbReference>